<reference evidence="3" key="1">
    <citation type="journal article" date="2019" name="Int. J. Syst. Evol. Microbiol.">
        <title>The Global Catalogue of Microorganisms (GCM) 10K type strain sequencing project: providing services to taxonomists for standard genome sequencing and annotation.</title>
        <authorList>
            <consortium name="The Broad Institute Genomics Platform"/>
            <consortium name="The Broad Institute Genome Sequencing Center for Infectious Disease"/>
            <person name="Wu L."/>
            <person name="Ma J."/>
        </authorList>
    </citation>
    <scope>NUCLEOTIDE SEQUENCE [LARGE SCALE GENOMIC DNA]</scope>
    <source>
        <strain evidence="3">JCM 12393</strain>
    </source>
</reference>
<feature type="signal peptide" evidence="1">
    <location>
        <begin position="1"/>
        <end position="29"/>
    </location>
</feature>
<evidence type="ECO:0000313" key="2">
    <source>
        <dbReference type="EMBL" id="GAA1389753.1"/>
    </source>
</evidence>
<dbReference type="PROSITE" id="PS51318">
    <property type="entry name" value="TAT"/>
    <property type="match status" value="1"/>
</dbReference>
<accession>A0ABP4IHW4</accession>
<dbReference type="RefSeq" id="WP_344330930.1">
    <property type="nucleotide sequence ID" value="NZ_BAAAKJ010000087.1"/>
</dbReference>
<keyword evidence="3" id="KW-1185">Reference proteome</keyword>
<organism evidence="2 3">
    <name type="scientific">Kitasatospora putterlickiae</name>
    <dbReference type="NCBI Taxonomy" id="221725"/>
    <lineage>
        <taxon>Bacteria</taxon>
        <taxon>Bacillati</taxon>
        <taxon>Actinomycetota</taxon>
        <taxon>Actinomycetes</taxon>
        <taxon>Kitasatosporales</taxon>
        <taxon>Streptomycetaceae</taxon>
        <taxon>Kitasatospora</taxon>
    </lineage>
</organism>
<comment type="caution">
    <text evidence="2">The sequence shown here is derived from an EMBL/GenBank/DDBJ whole genome shotgun (WGS) entry which is preliminary data.</text>
</comment>
<evidence type="ECO:0000256" key="1">
    <source>
        <dbReference type="SAM" id="SignalP"/>
    </source>
</evidence>
<proteinExistence type="predicted"/>
<protein>
    <submittedName>
        <fullName evidence="2">Uncharacterized protein</fullName>
    </submittedName>
</protein>
<gene>
    <name evidence="2" type="ORF">GCM10009639_17800</name>
</gene>
<dbReference type="InterPro" id="IPR006311">
    <property type="entry name" value="TAT_signal"/>
</dbReference>
<keyword evidence="1" id="KW-0732">Signal</keyword>
<dbReference type="Proteomes" id="UP001499863">
    <property type="component" value="Unassembled WGS sequence"/>
</dbReference>
<sequence length="148" mass="15090">MSLRRSLAAAATAAVLAPLLALAAGTAHAAQGPATDPGPVNVAQAPAPGFTTLPSNPSMLQLSRQQQCMASYNVNYWVGGMPFALTQLKLCLSAPATLASGAQIFFPGDVYYLPLGSNHVPVEPLPDPGEPVLQPTGPVLVPAVPSLP</sequence>
<evidence type="ECO:0000313" key="3">
    <source>
        <dbReference type="Proteomes" id="UP001499863"/>
    </source>
</evidence>
<feature type="chain" id="PRO_5046964762" evidence="1">
    <location>
        <begin position="30"/>
        <end position="148"/>
    </location>
</feature>
<name>A0ABP4IHW4_9ACTN</name>
<dbReference type="EMBL" id="BAAAKJ010000087">
    <property type="protein sequence ID" value="GAA1389753.1"/>
    <property type="molecule type" value="Genomic_DNA"/>
</dbReference>